<evidence type="ECO:0000259" key="4">
    <source>
        <dbReference type="Pfam" id="PF23774"/>
    </source>
</evidence>
<dbReference type="GO" id="GO:0005634">
    <property type="term" value="C:nucleus"/>
    <property type="evidence" value="ECO:0007669"/>
    <property type="project" value="TreeGrafter"/>
</dbReference>
<evidence type="ECO:0000256" key="1">
    <source>
        <dbReference type="PROSITE-ProRule" id="PRU00221"/>
    </source>
</evidence>
<feature type="domain" description="Gem-associated protein 5 second beta-propeller" evidence="5">
    <location>
        <begin position="531"/>
        <end position="820"/>
    </location>
</feature>
<feature type="repeat" description="WD" evidence="1">
    <location>
        <begin position="753"/>
        <end position="795"/>
    </location>
</feature>
<dbReference type="GO" id="GO:0003730">
    <property type="term" value="F:mRNA 3'-UTR binding"/>
    <property type="evidence" value="ECO:0007669"/>
    <property type="project" value="TreeGrafter"/>
</dbReference>
<dbReference type="GO" id="GO:0000387">
    <property type="term" value="P:spliceosomal snRNP assembly"/>
    <property type="evidence" value="ECO:0007669"/>
    <property type="project" value="TreeGrafter"/>
</dbReference>
<dbReference type="InterPro" id="IPR052640">
    <property type="entry name" value="Gemin-5"/>
</dbReference>
<evidence type="ECO:0000313" key="6">
    <source>
        <dbReference type="EnsemblMetazoa" id="ADIR009698-PA"/>
    </source>
</evidence>
<dbReference type="STRING" id="7168.A0A182NPW3"/>
<dbReference type="PROSITE" id="PS50082">
    <property type="entry name" value="WD_REPEATS_2"/>
    <property type="match status" value="1"/>
</dbReference>
<sequence>MDEFVAPITHTWFHQNSIISTPDNGILYCSRYDVSYIPPVEENSLPKTRIMTNHGFIKSLACSPDWTDKRLFATFDEHRNLYVWDLDLQQPVHGHRGHAAAPKDPRKQFSDITSAVCFSAHGKVLSCDRSDLVVYCLLTDTYKETLDFFRNKTVVTLARSPADRDVFIAGLKDGLIQIFSIKKMAVLHSLRGHDKEIVSIECMSVPVFNKSGWRKQQKPKEGNDGGSGSATKNVSERPKKQARKKALPAADESDFFDIYDFNESQEEFGTIVDREGKEDAREQFREKTKTVEGFNFLEACENLKDDILKAATRREDDDEDDENDDGAGERSTIAQEDFNTDDENELDDCEKLRDYVVIDKEHGDNPEGDVGDDEMEHRLVLVSGSRENTIWFWDYETGLPIDKLSVPCVANARLCDTSFTNVVWLDECHIVANNSNGQVIEWKVHFTSRNDRLQVEAKTCLAPYPVEKIFHVIRANGIAKTDINGRYIWCSSIHRKLVCLEVTEAGKASVVLDYACLNPTNRCLVENPLESMVIAIGSGAPRIETINLASLQHDNISFKPSANKIGGPVMILAWHPEDEEKLAFGTKEGRIGVMDTGSSNNVPTVLKSFTNKEVYALQWCYLTDEQQEKRLVLFACGKTNLAYYRMSGSQKYEPIECRQFGQISNISAVDNLCFLGTQDGSIFIADLDQNLKQLYHTKVAKRYICSLEYKHKFLAVGSFDSTIRVLNFNDGYDSGWFTALLIVRETGRPNLTLDGHTEGICKLRWSRGDTMRLVSCSFDCTIRVWDALSATCLKIFHAGSYVFAAIFSPLDENLILYAGKGISLASFDYTKQHAVRPKVSDKPLKIKFAAHEDSKVVDSKKGKKSRSWLKTKAPTHSEAGKTDESVDQLTDGVKKVTLKEMAVQQTPASLSTTFPLTNREANRTKDVLDCIVKLLHTPDPEPEPEPEAVDENSDEYCSEEEMISALKPKPIAIPSAPVEPEKQQSDEAEDEPMFYNEKLFSTEDKLKQLIEEEAKVHTITDTSSIGLVMMPQLLHKLKETILGCISKKKLTSHMLALAPYVSHMFWRQCCQAYAYQLIEGQQPLAAVPYFLASHKADASIEELCDAKYFREAWVICRLQKMPDDPMLEQVATKWVQHLDATGNYEAAALVWTGVKKYKEAISILEKRREMTEDIQRTIDELNVKLQAATSSSDTK</sequence>
<dbReference type="InterPro" id="IPR056421">
    <property type="entry name" value="TPR_GEMI5"/>
</dbReference>
<dbReference type="InterPro" id="IPR036322">
    <property type="entry name" value="WD40_repeat_dom_sf"/>
</dbReference>
<dbReference type="InterPro" id="IPR001680">
    <property type="entry name" value="WD40_rpt"/>
</dbReference>
<proteinExistence type="predicted"/>
<feature type="region of interest" description="Disordered" evidence="2">
    <location>
        <begin position="859"/>
        <end position="887"/>
    </location>
</feature>
<feature type="compositionally biased region" description="Acidic residues" evidence="2">
    <location>
        <begin position="940"/>
        <end position="956"/>
    </location>
</feature>
<reference evidence="7" key="1">
    <citation type="submission" date="2013-03" db="EMBL/GenBank/DDBJ databases">
        <title>The Genome Sequence of Anopheles dirus WRAIR2.</title>
        <authorList>
            <consortium name="The Broad Institute Genomics Platform"/>
            <person name="Neafsey D.E."/>
            <person name="Walton C."/>
            <person name="Walker B."/>
            <person name="Young S.K."/>
            <person name="Zeng Q."/>
            <person name="Gargeya S."/>
            <person name="Fitzgerald M."/>
            <person name="Haas B."/>
            <person name="Abouelleil A."/>
            <person name="Allen A.W."/>
            <person name="Alvarado L."/>
            <person name="Arachchi H.M."/>
            <person name="Berlin A.M."/>
            <person name="Chapman S.B."/>
            <person name="Gainer-Dewar J."/>
            <person name="Goldberg J."/>
            <person name="Griggs A."/>
            <person name="Gujja S."/>
            <person name="Hansen M."/>
            <person name="Howarth C."/>
            <person name="Imamovic A."/>
            <person name="Ireland A."/>
            <person name="Larimer J."/>
            <person name="McCowan C."/>
            <person name="Murphy C."/>
            <person name="Pearson M."/>
            <person name="Poon T.W."/>
            <person name="Priest M."/>
            <person name="Roberts A."/>
            <person name="Saif S."/>
            <person name="Shea T."/>
            <person name="Sisk P."/>
            <person name="Sykes S."/>
            <person name="Wortman J."/>
            <person name="Nusbaum C."/>
            <person name="Birren B."/>
        </authorList>
    </citation>
    <scope>NUCLEOTIDE SEQUENCE [LARGE SCALE GENOMIC DNA]</scope>
    <source>
        <strain evidence="7">WRAIR2</strain>
    </source>
</reference>
<dbReference type="PROSITE" id="PS50294">
    <property type="entry name" value="WD_REPEATS_REGION"/>
    <property type="match status" value="1"/>
</dbReference>
<feature type="region of interest" description="Disordered" evidence="2">
    <location>
        <begin position="213"/>
        <end position="248"/>
    </location>
</feature>
<dbReference type="InterPro" id="IPR056424">
    <property type="entry name" value="Beta-prop_GEMI5_2nd"/>
</dbReference>
<dbReference type="InterPro" id="IPR015943">
    <property type="entry name" value="WD40/YVTN_repeat-like_dom_sf"/>
</dbReference>
<feature type="region of interest" description="Disordered" evidence="2">
    <location>
        <begin position="936"/>
        <end position="956"/>
    </location>
</feature>
<keyword evidence="7" id="KW-1185">Reference proteome</keyword>
<evidence type="ECO:0000313" key="7">
    <source>
        <dbReference type="Proteomes" id="UP000075884"/>
    </source>
</evidence>
<dbReference type="SUPFAM" id="SSF50978">
    <property type="entry name" value="WD40 repeat-like"/>
    <property type="match status" value="2"/>
</dbReference>
<dbReference type="PANTHER" id="PTHR46362">
    <property type="entry name" value="GEM-ASSOCIATED PROTEIN 5"/>
    <property type="match status" value="1"/>
</dbReference>
<dbReference type="Proteomes" id="UP000075884">
    <property type="component" value="Unassembled WGS sequence"/>
</dbReference>
<keyword evidence="1" id="KW-0853">WD repeat</keyword>
<evidence type="ECO:0000256" key="2">
    <source>
        <dbReference type="SAM" id="MobiDB-lite"/>
    </source>
</evidence>
<dbReference type="GO" id="GO:0032797">
    <property type="term" value="C:SMN complex"/>
    <property type="evidence" value="ECO:0007669"/>
    <property type="project" value="TreeGrafter"/>
</dbReference>
<dbReference type="AlphaFoldDB" id="A0A182NPW3"/>
<feature type="compositionally biased region" description="Acidic residues" evidence="2">
    <location>
        <begin position="316"/>
        <end position="326"/>
    </location>
</feature>
<dbReference type="EnsemblMetazoa" id="ADIR009698-RA">
    <property type="protein sequence ID" value="ADIR009698-PA"/>
    <property type="gene ID" value="ADIR009698"/>
</dbReference>
<reference evidence="6" key="2">
    <citation type="submission" date="2020-05" db="UniProtKB">
        <authorList>
            <consortium name="EnsemblMetazoa"/>
        </authorList>
    </citation>
    <scope>IDENTIFICATION</scope>
    <source>
        <strain evidence="6">WRAIR2</strain>
    </source>
</reference>
<feature type="domain" description="Gem-associated protein 5 first beta-propeller" evidence="3">
    <location>
        <begin position="23"/>
        <end position="319"/>
    </location>
</feature>
<dbReference type="SMART" id="SM00320">
    <property type="entry name" value="WD40"/>
    <property type="match status" value="6"/>
</dbReference>
<feature type="region of interest" description="Disordered" evidence="2">
    <location>
        <begin position="312"/>
        <end position="345"/>
    </location>
</feature>
<accession>A0A182NPW3</accession>
<dbReference type="PANTHER" id="PTHR46362:SF1">
    <property type="entry name" value="GEM-ASSOCIATED PROTEIN 5"/>
    <property type="match status" value="1"/>
</dbReference>
<dbReference type="InterPro" id="IPR056432">
    <property type="entry name" value="Beta-prop_GEMI5_1st"/>
</dbReference>
<feature type="domain" description="Gem-associated protein 5 TPR" evidence="4">
    <location>
        <begin position="998"/>
        <end position="1170"/>
    </location>
</feature>
<feature type="region of interest" description="Disordered" evidence="2">
    <location>
        <begin position="970"/>
        <end position="989"/>
    </location>
</feature>
<name>A0A182NPW3_9DIPT</name>
<organism evidence="6 7">
    <name type="scientific">Anopheles dirus</name>
    <dbReference type="NCBI Taxonomy" id="7168"/>
    <lineage>
        <taxon>Eukaryota</taxon>
        <taxon>Metazoa</taxon>
        <taxon>Ecdysozoa</taxon>
        <taxon>Arthropoda</taxon>
        <taxon>Hexapoda</taxon>
        <taxon>Insecta</taxon>
        <taxon>Pterygota</taxon>
        <taxon>Neoptera</taxon>
        <taxon>Endopterygota</taxon>
        <taxon>Diptera</taxon>
        <taxon>Nematocera</taxon>
        <taxon>Culicoidea</taxon>
        <taxon>Culicidae</taxon>
        <taxon>Anophelinae</taxon>
        <taxon>Anopheles</taxon>
    </lineage>
</organism>
<dbReference type="Pfam" id="PF23775">
    <property type="entry name" value="Beta-prop_RIG_2nd"/>
    <property type="match status" value="1"/>
</dbReference>
<dbReference type="Pfam" id="PF23770">
    <property type="entry name" value="Beta-prop_RIG_1st"/>
    <property type="match status" value="1"/>
</dbReference>
<dbReference type="Gene3D" id="2.130.10.10">
    <property type="entry name" value="YVTN repeat-like/Quinoprotein amine dehydrogenase"/>
    <property type="match status" value="2"/>
</dbReference>
<dbReference type="Pfam" id="PF23774">
    <property type="entry name" value="TPR_GEMI5"/>
    <property type="match status" value="1"/>
</dbReference>
<dbReference type="VEuPathDB" id="VectorBase:ADIR009698"/>
<evidence type="ECO:0000259" key="5">
    <source>
        <dbReference type="Pfam" id="PF23775"/>
    </source>
</evidence>
<evidence type="ECO:0000259" key="3">
    <source>
        <dbReference type="Pfam" id="PF23770"/>
    </source>
</evidence>
<protein>
    <submittedName>
        <fullName evidence="6">Uncharacterized protein</fullName>
    </submittedName>
</protein>